<dbReference type="Proteomes" id="UP000594455">
    <property type="component" value="Chromosome"/>
</dbReference>
<evidence type="ECO:0000313" key="1">
    <source>
        <dbReference type="EMBL" id="QPM74621.1"/>
    </source>
</evidence>
<gene>
    <name evidence="1" type="ORF">ISP08_09765</name>
</gene>
<sequence length="207" mass="24494">MELLKDLELVEVAVEDGKAELTFLDEENMEIRKVNINKKKYDRDKNKWFEDSEQAEKAEKIAEDEFGKSFDDLEDAVGQRKDIYAYDKFNSLFEVQMIEKFDKDQEGLIFQTTISEITEDNVGIHIRFEYEGDKYESKMTYSDYLEAKKQFIVDPIKKQKQYEKFETKFKLPISEKEQLIGEQITVEVKVAFGKFSYAEIKPIPKKK</sequence>
<keyword evidence="2" id="KW-1185">Reference proteome</keyword>
<organism evidence="1 2">
    <name type="scientific">Staphylococcus lloydii</name>
    <dbReference type="NCBI Taxonomy" id="2781774"/>
    <lineage>
        <taxon>Bacteria</taxon>
        <taxon>Bacillati</taxon>
        <taxon>Bacillota</taxon>
        <taxon>Bacilli</taxon>
        <taxon>Bacillales</taxon>
        <taxon>Staphylococcaceae</taxon>
        <taxon>Staphylococcus</taxon>
    </lineage>
</organism>
<name>A0A7T1AYV5_9STAP</name>
<evidence type="ECO:0000313" key="2">
    <source>
        <dbReference type="Proteomes" id="UP000594455"/>
    </source>
</evidence>
<dbReference type="EMBL" id="CP064056">
    <property type="protein sequence ID" value="QPM74621.1"/>
    <property type="molecule type" value="Genomic_DNA"/>
</dbReference>
<accession>A0A7T1AYV5</accession>
<reference evidence="1 2" key="1">
    <citation type="submission" date="2020-10" db="EMBL/GenBank/DDBJ databases">
        <title>Closed genome sequences of Staphylococcus lloydii sp. nov. and Staphylococcus durrellii sp. nov. Isolated from Captive Fruit Bats (Pteropus livingstonii).</title>
        <authorList>
            <person name="Fountain K."/>
        </authorList>
    </citation>
    <scope>NUCLEOTIDE SEQUENCE [LARGE SCALE GENOMIC DNA]</scope>
    <source>
        <strain evidence="1 2">23_2_7_LY</strain>
    </source>
</reference>
<proteinExistence type="predicted"/>
<protein>
    <submittedName>
        <fullName evidence="1">Uncharacterized protein</fullName>
    </submittedName>
</protein>
<dbReference type="AlphaFoldDB" id="A0A7T1AYV5"/>
<dbReference type="KEGG" id="sllo:ISP08_09765"/>
<dbReference type="RefSeq" id="WP_195718506.1">
    <property type="nucleotide sequence ID" value="NZ_CP064056.1"/>
</dbReference>